<accession>A0A7S4PUF9</accession>
<name>A0A7S4PUF9_9DINO</name>
<feature type="signal peptide" evidence="2">
    <location>
        <begin position="1"/>
        <end position="27"/>
    </location>
</feature>
<keyword evidence="1" id="KW-1133">Transmembrane helix</keyword>
<feature type="transmembrane region" description="Helical" evidence="1">
    <location>
        <begin position="142"/>
        <end position="164"/>
    </location>
</feature>
<feature type="transmembrane region" description="Helical" evidence="1">
    <location>
        <begin position="271"/>
        <end position="292"/>
    </location>
</feature>
<keyword evidence="2" id="KW-0732">Signal</keyword>
<feature type="chain" id="PRO_5031493352" description="Bestrophin homolog" evidence="2">
    <location>
        <begin position="28"/>
        <end position="542"/>
    </location>
</feature>
<evidence type="ECO:0008006" key="4">
    <source>
        <dbReference type="Google" id="ProtNLM"/>
    </source>
</evidence>
<sequence length="542" mass="61708">MASAAPWPLGSLPMSLLLLLLVPGAAGVRVTGHSVEEKDRQPAMAREPSSQRVSVALAKHGTLSFSAYMVYRERCKAITECFCLKHSTHIMNNVCGWCQTTSEALVGNPTGPEEDEGECTWWIWSPNNCPRLRCSEDLDKRFFIRQAMPTCVVAVLAAVTLFLYQPQKETVSLVPELTCAVRTKEEFMKGLWGQRARLSSRTFQQTRETVSNMHIVMCSVPLTYTIRTVFIQAVAVAIFLTFVHLSPMYLHKETFEVMETIMEQTQATVSTLKLSSGFVFSFYFLGRVGWWWSIVDCGRAIQGRTHDIAMLVSGVTANEEHTDQDAWWEAKWNFYRYLMLIFILSFRPLSPALQLLPDDKLEQMGLLRHQEALVIQKALHPRKVVLKWLTLWVSENVQDKTDRHLVHDKICGLRGATGTLHDTLELRAPLSFETVLYAMVWLWIILMPFSHISSTKRSVLLETPIELPLVNFMIVASFYLTSLKLLEVFKDPFGLHADALHVQAIYLETETTVVDYLTSPMSDALKPACQEVYYEEEVNEKK</sequence>
<evidence type="ECO:0000256" key="1">
    <source>
        <dbReference type="SAM" id="Phobius"/>
    </source>
</evidence>
<reference evidence="3" key="1">
    <citation type="submission" date="2021-01" db="EMBL/GenBank/DDBJ databases">
        <authorList>
            <person name="Corre E."/>
            <person name="Pelletier E."/>
            <person name="Niang G."/>
            <person name="Scheremetjew M."/>
            <person name="Finn R."/>
            <person name="Kale V."/>
            <person name="Holt S."/>
            <person name="Cochrane G."/>
            <person name="Meng A."/>
            <person name="Brown T."/>
            <person name="Cohen L."/>
        </authorList>
    </citation>
    <scope>NUCLEOTIDE SEQUENCE</scope>
    <source>
        <strain evidence="3">CCMP3105</strain>
    </source>
</reference>
<organism evidence="3">
    <name type="scientific">Alexandrium monilatum</name>
    <dbReference type="NCBI Taxonomy" id="311494"/>
    <lineage>
        <taxon>Eukaryota</taxon>
        <taxon>Sar</taxon>
        <taxon>Alveolata</taxon>
        <taxon>Dinophyceae</taxon>
        <taxon>Gonyaulacales</taxon>
        <taxon>Pyrocystaceae</taxon>
        <taxon>Alexandrium</taxon>
    </lineage>
</organism>
<evidence type="ECO:0000313" key="3">
    <source>
        <dbReference type="EMBL" id="CAE4562903.1"/>
    </source>
</evidence>
<protein>
    <recommendedName>
        <fullName evidence="4">Bestrophin homolog</fullName>
    </recommendedName>
</protein>
<evidence type="ECO:0000256" key="2">
    <source>
        <dbReference type="SAM" id="SignalP"/>
    </source>
</evidence>
<dbReference type="AlphaFoldDB" id="A0A7S4PUF9"/>
<keyword evidence="1" id="KW-0812">Transmembrane</keyword>
<gene>
    <name evidence="3" type="ORF">AMON00008_LOCUS2522</name>
</gene>
<feature type="transmembrane region" description="Helical" evidence="1">
    <location>
        <begin position="229"/>
        <end position="250"/>
    </location>
</feature>
<keyword evidence="1" id="KW-0472">Membrane</keyword>
<dbReference type="GO" id="GO:0005254">
    <property type="term" value="F:chloride channel activity"/>
    <property type="evidence" value="ECO:0007669"/>
    <property type="project" value="InterPro"/>
</dbReference>
<proteinExistence type="predicted"/>
<dbReference type="EMBL" id="HBNR01003603">
    <property type="protein sequence ID" value="CAE4562903.1"/>
    <property type="molecule type" value="Transcribed_RNA"/>
</dbReference>